<keyword evidence="2" id="KW-1185">Reference proteome</keyword>
<name>A0A0L6JH78_9FIRM</name>
<accession>A0A0L6JH78</accession>
<dbReference type="Gene3D" id="3.30.470.20">
    <property type="entry name" value="ATP-grasp fold, B domain"/>
    <property type="match status" value="1"/>
</dbReference>
<evidence type="ECO:0000313" key="1">
    <source>
        <dbReference type="EMBL" id="KNY25083.1"/>
    </source>
</evidence>
<dbReference type="STRING" id="398512.Bccel_0340"/>
<sequence length="449" mass="52451">MWVKFKLEQSDKDIIFLPLSMMGMYPNRVFVCFGGKTVNAVVKYSEFFDLSINSTYEDPGIIGISIGLRNKLLVPEMITYRICVERNAISIGPVIGLLLGNNIYRYSPRHMEKYSDRFGIYDKVGGLIYAFSPRTVNWKKRIAFGLYYDNLSHSWDYGYFPLPEVIYRRDFHSNSNDIKRLIKETGGRLFNSCRFTKFEMYKYMNKNEELRDFLPPTQLTQDFGQIISFIDKHVRVILKPIDLSRGRGILIIEKDGYNYKVTDYRMVLPVVTTYRINELREFFNQNNSLFNKYLLQQFLSLATIDGCPFDIRVVMQKRADRIWRCSGIECRVSKNGSHLTNISRGGYALSFDKAIQRSFGEQATTFYEGIVLFCRKFCNYMDKSGEHFSEFGIDVAIDVNQNLWLIEANVFPSFKGFKKIDLQSYFNIRYAPFLYALSLTKYGDCEELT</sequence>
<gene>
    <name evidence="1" type="ORF">Bccel_0340</name>
</gene>
<organism evidence="1 2">
    <name type="scientific">Pseudobacteroides cellulosolvens ATCC 35603 = DSM 2933</name>
    <dbReference type="NCBI Taxonomy" id="398512"/>
    <lineage>
        <taxon>Bacteria</taxon>
        <taxon>Bacillati</taxon>
        <taxon>Bacillota</taxon>
        <taxon>Clostridia</taxon>
        <taxon>Eubacteriales</taxon>
        <taxon>Oscillospiraceae</taxon>
        <taxon>Pseudobacteroides</taxon>
    </lineage>
</organism>
<dbReference type="GO" id="GO:0005524">
    <property type="term" value="F:ATP binding"/>
    <property type="evidence" value="ECO:0007669"/>
    <property type="project" value="InterPro"/>
</dbReference>
<evidence type="ECO:0000313" key="2">
    <source>
        <dbReference type="Proteomes" id="UP000036923"/>
    </source>
</evidence>
<comment type="caution">
    <text evidence="1">The sequence shown here is derived from an EMBL/GenBank/DDBJ whole genome shotgun (WGS) entry which is preliminary data.</text>
</comment>
<dbReference type="Proteomes" id="UP000036923">
    <property type="component" value="Unassembled WGS sequence"/>
</dbReference>
<dbReference type="Pfam" id="PF14398">
    <property type="entry name" value="ATPgrasp_YheCD"/>
    <property type="match status" value="1"/>
</dbReference>
<protein>
    <submittedName>
        <fullName evidence="1">Endospore coat-associated protein YheC/D</fullName>
    </submittedName>
</protein>
<dbReference type="InterPro" id="IPR013815">
    <property type="entry name" value="ATP_grasp_subdomain_1"/>
</dbReference>
<dbReference type="InterPro" id="IPR026838">
    <property type="entry name" value="YheC/D"/>
</dbReference>
<dbReference type="AlphaFoldDB" id="A0A0L6JH78"/>
<dbReference type="SUPFAM" id="SSF56059">
    <property type="entry name" value="Glutathione synthetase ATP-binding domain-like"/>
    <property type="match status" value="1"/>
</dbReference>
<dbReference type="EMBL" id="LGTC01000001">
    <property type="protein sequence ID" value="KNY25083.1"/>
    <property type="molecule type" value="Genomic_DNA"/>
</dbReference>
<dbReference type="Gene3D" id="3.30.1490.20">
    <property type="entry name" value="ATP-grasp fold, A domain"/>
    <property type="match status" value="1"/>
</dbReference>
<reference evidence="2" key="1">
    <citation type="submission" date="2015-07" db="EMBL/GenBank/DDBJ databases">
        <title>Near-Complete Genome Sequence of the Cellulolytic Bacterium Bacteroides (Pseudobacteroides) cellulosolvens ATCC 35603.</title>
        <authorList>
            <person name="Dassa B."/>
            <person name="Utturkar S.M."/>
            <person name="Klingeman D.M."/>
            <person name="Hurt R.A."/>
            <person name="Keller M."/>
            <person name="Xu J."/>
            <person name="Reddy Y.H.K."/>
            <person name="Borovok I."/>
            <person name="Grinberg I.R."/>
            <person name="Lamed R."/>
            <person name="Zhivin O."/>
            <person name="Bayer E.A."/>
            <person name="Brown S.D."/>
        </authorList>
    </citation>
    <scope>NUCLEOTIDE SEQUENCE [LARGE SCALE GENOMIC DNA]</scope>
    <source>
        <strain evidence="2">DSM 2933</strain>
    </source>
</reference>
<proteinExistence type="predicted"/>
<dbReference type="eggNOG" id="COG0189">
    <property type="taxonomic scope" value="Bacteria"/>
</dbReference>